<dbReference type="AlphaFoldDB" id="A0A1J5T0G9"/>
<keyword evidence="2" id="KW-0808">Transferase</keyword>
<dbReference type="EMBL" id="MLJW01000038">
    <property type="protein sequence ID" value="OIR07348.1"/>
    <property type="molecule type" value="Genomic_DNA"/>
</dbReference>
<dbReference type="PANTHER" id="PTHR43630:SF2">
    <property type="entry name" value="GLYCOSYLTRANSFERASE"/>
    <property type="match status" value="1"/>
</dbReference>
<proteinExistence type="predicted"/>
<feature type="domain" description="Glycosyltransferase 2-like" evidence="1">
    <location>
        <begin position="15"/>
        <end position="158"/>
    </location>
</feature>
<dbReference type="Gene3D" id="3.90.550.10">
    <property type="entry name" value="Spore Coat Polysaccharide Biosynthesis Protein SpsA, Chain A"/>
    <property type="match status" value="1"/>
</dbReference>
<dbReference type="GO" id="GO:0016740">
    <property type="term" value="F:transferase activity"/>
    <property type="evidence" value="ECO:0007669"/>
    <property type="project" value="UniProtKB-KW"/>
</dbReference>
<name>A0A1J5T0G9_9ZZZZ</name>
<protein>
    <submittedName>
        <fullName evidence="2">Glycosyl transferase family 2</fullName>
    </submittedName>
</protein>
<evidence type="ECO:0000313" key="2">
    <source>
        <dbReference type="EMBL" id="OIR07348.1"/>
    </source>
</evidence>
<dbReference type="SUPFAM" id="SSF53448">
    <property type="entry name" value="Nucleotide-diphospho-sugar transferases"/>
    <property type="match status" value="1"/>
</dbReference>
<dbReference type="InterPro" id="IPR001173">
    <property type="entry name" value="Glyco_trans_2-like"/>
</dbReference>
<gene>
    <name evidence="2" type="ORF">GALL_106040</name>
</gene>
<dbReference type="CDD" id="cd02511">
    <property type="entry name" value="Beta4Glucosyltransferase"/>
    <property type="match status" value="1"/>
</dbReference>
<dbReference type="InterPro" id="IPR029044">
    <property type="entry name" value="Nucleotide-diphossugar_trans"/>
</dbReference>
<reference evidence="2" key="1">
    <citation type="submission" date="2016-10" db="EMBL/GenBank/DDBJ databases">
        <title>Sequence of Gallionella enrichment culture.</title>
        <authorList>
            <person name="Poehlein A."/>
            <person name="Muehling M."/>
            <person name="Daniel R."/>
        </authorList>
    </citation>
    <scope>NUCLEOTIDE SEQUENCE</scope>
</reference>
<accession>A0A1J5T0G9</accession>
<organism evidence="2">
    <name type="scientific">mine drainage metagenome</name>
    <dbReference type="NCBI Taxonomy" id="410659"/>
    <lineage>
        <taxon>unclassified sequences</taxon>
        <taxon>metagenomes</taxon>
        <taxon>ecological metagenomes</taxon>
    </lineage>
</organism>
<evidence type="ECO:0000259" key="1">
    <source>
        <dbReference type="Pfam" id="PF00535"/>
    </source>
</evidence>
<comment type="caution">
    <text evidence="2">The sequence shown here is derived from an EMBL/GenBank/DDBJ whole genome shotgun (WGS) entry which is preliminary data.</text>
</comment>
<dbReference type="Pfam" id="PF00535">
    <property type="entry name" value="Glycos_transf_2"/>
    <property type="match status" value="1"/>
</dbReference>
<sequence>MPRSTELRPGSCPLSVLIPAKNERGNIEACIRSAAFASDVVVVDSGSTDGTSDLARALGARVVDFKWDGRFPKKKNWALEHVDWRNEWVFILDADERITPELADELAEKVARPDCEGYYVNRRFWFIDGWLRHCGYYPSWNLRFFRHAKGRYERPPGTDRSDSGDNEVHEHVVLQGRAGWLAHEMEHFAFPSIEVWIEKHNRYSNWEARIDFGDGDHADAGSLAPVLARKRRLKAFAQRLPFRPTLRFLYHYVARAGFLDGYRGYVFCRLMGIYEFWNTAKRRELARHGRDASPGR</sequence>
<dbReference type="PANTHER" id="PTHR43630">
    <property type="entry name" value="POLY-BETA-1,6-N-ACETYL-D-GLUCOSAMINE SYNTHASE"/>
    <property type="match status" value="1"/>
</dbReference>